<keyword evidence="2" id="KW-1185">Reference proteome</keyword>
<reference evidence="1 2" key="1">
    <citation type="journal article" date="2014" name="Genome Announc.">
        <title>Complete Genome Sequence of Amino Acid-Utilizing Eubacterium acidaminophilum al-2 (DSM 3953).</title>
        <authorList>
            <person name="Poehlein A."/>
            <person name="Andreesen J.R."/>
            <person name="Daniel R."/>
        </authorList>
    </citation>
    <scope>NUCLEOTIDE SEQUENCE [LARGE SCALE GENOMIC DNA]</scope>
    <source>
        <strain evidence="1 2">DSM 3953</strain>
    </source>
</reference>
<gene>
    <name evidence="1" type="ORF">EAL2_c20370</name>
</gene>
<proteinExistence type="predicted"/>
<organism evidence="1 2">
    <name type="scientific">Peptoclostridium acidaminophilum DSM 3953</name>
    <dbReference type="NCBI Taxonomy" id="1286171"/>
    <lineage>
        <taxon>Bacteria</taxon>
        <taxon>Bacillati</taxon>
        <taxon>Bacillota</taxon>
        <taxon>Clostridia</taxon>
        <taxon>Peptostreptococcales</taxon>
        <taxon>Peptoclostridiaceae</taxon>
        <taxon>Peptoclostridium</taxon>
    </lineage>
</organism>
<dbReference type="PATRIC" id="fig|1286171.3.peg.1983"/>
<dbReference type="Pfam" id="PF11148">
    <property type="entry name" value="DUF2922"/>
    <property type="match status" value="1"/>
</dbReference>
<dbReference type="InterPro" id="IPR021321">
    <property type="entry name" value="DUF2922"/>
</dbReference>
<protein>
    <recommendedName>
        <fullName evidence="3">DUF2922 domain-containing protein</fullName>
    </recommendedName>
</protein>
<dbReference type="KEGG" id="eac:EAL2_c20370"/>
<evidence type="ECO:0000313" key="2">
    <source>
        <dbReference type="Proteomes" id="UP000019591"/>
    </source>
</evidence>
<dbReference type="RefSeq" id="WP_025436253.1">
    <property type="nucleotide sequence ID" value="NZ_CP007452.1"/>
</dbReference>
<evidence type="ECO:0000313" key="1">
    <source>
        <dbReference type="EMBL" id="AHM57318.1"/>
    </source>
</evidence>
<dbReference type="AlphaFoldDB" id="W8THK7"/>
<sequence>MKRTIEMSFVKSDGKRYTLRLENAREDVTGPEINALMDSLVQKDVFVFDGAAIDGKVAAKIVAIDETPVTLS</sequence>
<dbReference type="HOGENOM" id="CLU_181401_1_1_9"/>
<dbReference type="Proteomes" id="UP000019591">
    <property type="component" value="Chromosome"/>
</dbReference>
<accession>W8THK7</accession>
<name>W8THK7_PEPAC</name>
<dbReference type="EMBL" id="CP007452">
    <property type="protein sequence ID" value="AHM57318.1"/>
    <property type="molecule type" value="Genomic_DNA"/>
</dbReference>
<evidence type="ECO:0008006" key="3">
    <source>
        <dbReference type="Google" id="ProtNLM"/>
    </source>
</evidence>
<dbReference type="STRING" id="1286171.EAL2_c20370"/>
<dbReference type="OrthoDB" id="9795264at2"/>